<dbReference type="RefSeq" id="WP_133331406.1">
    <property type="nucleotide sequence ID" value="NZ_SMYL01000022.1"/>
</dbReference>
<accession>A0A4R5VPY9</accession>
<organism evidence="1 2">
    <name type="scientific">Sapientia aquatica</name>
    <dbReference type="NCBI Taxonomy" id="1549640"/>
    <lineage>
        <taxon>Bacteria</taxon>
        <taxon>Pseudomonadati</taxon>
        <taxon>Pseudomonadota</taxon>
        <taxon>Betaproteobacteria</taxon>
        <taxon>Burkholderiales</taxon>
        <taxon>Oxalobacteraceae</taxon>
        <taxon>Sapientia</taxon>
    </lineage>
</organism>
<sequence length="128" mass="12927">MAIHVITNEALLDMVSGGEEIDSVDLSFFYNGGENSGGDVQTYETVATAQDVSDAKATAAIASAAGVVAQAGTTQYCNSKLPSAAGPIAKTACAVVGNAAGSLTTSTLNYVFDNGSKFYSPHIVTSVP</sequence>
<name>A0A4R5VPY9_9BURK</name>
<dbReference type="Proteomes" id="UP000294829">
    <property type="component" value="Unassembled WGS sequence"/>
</dbReference>
<proteinExistence type="predicted"/>
<evidence type="ECO:0000313" key="2">
    <source>
        <dbReference type="Proteomes" id="UP000294829"/>
    </source>
</evidence>
<dbReference type="EMBL" id="SMYL01000022">
    <property type="protein sequence ID" value="TDK59587.1"/>
    <property type="molecule type" value="Genomic_DNA"/>
</dbReference>
<reference evidence="1 2" key="1">
    <citation type="submission" date="2019-03" db="EMBL/GenBank/DDBJ databases">
        <title>Sapientia aquatica gen. nov., sp. nov., isolated from a crater lake.</title>
        <authorList>
            <person name="Felfoldi T."/>
            <person name="Szabo A."/>
            <person name="Toth E."/>
            <person name="Schumann P."/>
            <person name="Keki Z."/>
            <person name="Marialigeti K."/>
            <person name="Mathe I."/>
        </authorList>
    </citation>
    <scope>NUCLEOTIDE SEQUENCE [LARGE SCALE GENOMIC DNA]</scope>
    <source>
        <strain evidence="1 2">SA-152</strain>
    </source>
</reference>
<protein>
    <submittedName>
        <fullName evidence="1">Uncharacterized protein</fullName>
    </submittedName>
</protein>
<gene>
    <name evidence="1" type="ORF">E2I14_18735</name>
</gene>
<keyword evidence="2" id="KW-1185">Reference proteome</keyword>
<evidence type="ECO:0000313" key="1">
    <source>
        <dbReference type="EMBL" id="TDK59587.1"/>
    </source>
</evidence>
<dbReference type="AlphaFoldDB" id="A0A4R5VPY9"/>
<comment type="caution">
    <text evidence="1">The sequence shown here is derived from an EMBL/GenBank/DDBJ whole genome shotgun (WGS) entry which is preliminary data.</text>
</comment>